<comment type="subunit">
    <molecule>Isoform Membrane-bound glycoprotein G</molecule>
    <text evidence="22">Homooligomer. Interacts (via N-terminus) with protein M. Part of a complex composed of F1, F2 and G glycoproteins. Interacts with protein SH. Interacts with host heparate sulfate; this interaction probably participates in the viral attachment to the host cell.</text>
</comment>
<evidence type="ECO:0000256" key="1">
    <source>
        <dbReference type="ARBA" id="ARBA00004208"/>
    </source>
</evidence>
<dbReference type="InterPro" id="IPR000925">
    <property type="entry name" value="G_prot"/>
</dbReference>
<feature type="compositionally biased region" description="Basic and acidic residues" evidence="23">
    <location>
        <begin position="1"/>
        <end position="15"/>
    </location>
</feature>
<organismHost>
    <name type="scientific">Homo sapiens</name>
    <name type="common">Human</name>
    <dbReference type="NCBI Taxonomy" id="9606"/>
</organismHost>
<dbReference type="GO" id="GO:0019062">
    <property type="term" value="P:virion attachment to host cell"/>
    <property type="evidence" value="ECO:0007669"/>
    <property type="project" value="UniProtKB-KW"/>
</dbReference>
<comment type="function">
    <text evidence="20">Attaches the virion to the host cell membrane by interacting with heparan sulfate, initiating the infection. Interacts with host CX3CR1, the receptor for the CX3C chemokine fractalkine, to modulate the immune response and facilitate infection. Unlike the other paramyxovirus attachment proteins, lacks both neuraminidase and hemagglutinating activities.</text>
</comment>
<evidence type="ECO:0000256" key="4">
    <source>
        <dbReference type="ARBA" id="ARBA00007101"/>
    </source>
</evidence>
<proteinExistence type="inferred from homology"/>
<evidence type="ECO:0000256" key="23">
    <source>
        <dbReference type="SAM" id="MobiDB-lite"/>
    </source>
</evidence>
<sequence length="65" mass="7026">ERDPKTLAETPEKETTGNPTKKPTPKMTEGDRSTAQSTVLDTTTSKQAEWDASSCESVVLDRATA</sequence>
<reference evidence="24" key="1">
    <citation type="journal article" date="2011" name="J. Clin. Microbiol.">
        <title>A Study of the Genetic Variability of Human Respiratory Syncytial Virus (HRSV) in Cambodia Reveals the Existence of a New HRSV Group B Genotype.</title>
        <authorList>
            <person name="Arnott A."/>
            <person name="Vong S."/>
            <person name="Mardy S."/>
            <person name="Chu S."/>
            <person name="Naughtin M."/>
            <person name="Sovann L."/>
            <person name="Buecher C."/>
            <person name="Beaute J."/>
            <person name="Rith S."/>
            <person name="Borand L."/>
            <person name="Asgari N."/>
            <person name="Frutos R."/>
            <person name="Guillard B."/>
            <person name="Touch S."/>
            <person name="Deubel V."/>
            <person name="Buchy P."/>
        </authorList>
    </citation>
    <scope>NUCLEOTIDE SEQUENCE</scope>
    <source>
        <strain evidence="24">Cam2005-7292</strain>
    </source>
</reference>
<feature type="compositionally biased region" description="Polar residues" evidence="23">
    <location>
        <begin position="33"/>
        <end position="47"/>
    </location>
</feature>
<evidence type="ECO:0000256" key="15">
    <source>
        <dbReference type="ARBA" id="ARBA00023157"/>
    </source>
</evidence>
<keyword evidence="13" id="KW-1133">Transmembrane helix</keyword>
<protein>
    <recommendedName>
        <fullName evidence="5 22">Major surface glycoprotein G</fullName>
    </recommendedName>
    <alternativeName>
        <fullName evidence="19 22">Attachment glycoprotein G</fullName>
    </alternativeName>
</protein>
<evidence type="ECO:0000256" key="19">
    <source>
        <dbReference type="ARBA" id="ARBA00032570"/>
    </source>
</evidence>
<dbReference type="Pfam" id="PF00802">
    <property type="entry name" value="Glycoprotein_G"/>
    <property type="match status" value="1"/>
</dbReference>
<keyword evidence="11 22" id="KW-0946">Virion</keyword>
<evidence type="ECO:0000256" key="21">
    <source>
        <dbReference type="ARBA" id="ARBA00046352"/>
    </source>
</evidence>
<dbReference type="EMBL" id="JN119955">
    <property type="protein sequence ID" value="AEM59836.1"/>
    <property type="molecule type" value="Viral_cRNA"/>
</dbReference>
<evidence type="ECO:0000256" key="16">
    <source>
        <dbReference type="ARBA" id="ARBA00023180"/>
    </source>
</evidence>
<feature type="non-terminal residue" evidence="24">
    <location>
        <position position="1"/>
    </location>
</feature>
<evidence type="ECO:0000256" key="2">
    <source>
        <dbReference type="ARBA" id="ARBA00004336"/>
    </source>
</evidence>
<feature type="region of interest" description="Disordered" evidence="23">
    <location>
        <begin position="1"/>
        <end position="65"/>
    </location>
</feature>
<dbReference type="GO" id="GO:0055036">
    <property type="term" value="C:virion membrane"/>
    <property type="evidence" value="ECO:0007669"/>
    <property type="project" value="UniProtKB-SubCell"/>
</dbReference>
<dbReference type="GO" id="GO:0005576">
    <property type="term" value="C:extracellular region"/>
    <property type="evidence" value="ECO:0007669"/>
    <property type="project" value="UniProtKB-SubCell"/>
</dbReference>
<keyword evidence="9" id="KW-0812">Transmembrane</keyword>
<gene>
    <name evidence="22 24" type="primary">G</name>
</gene>
<comment type="function">
    <molecule>Isoform Secreted glycoprotein G</molecule>
    <text evidence="22">Helps the virus escape antibody-dependent restriction of replication by acting as an antigen decoy and by modulating the activity of leukocytes bearing Fc-gamma receptors.</text>
</comment>
<keyword evidence="16" id="KW-0325">Glycoprotein</keyword>
<comment type="similarity">
    <text evidence="4 22">Belongs to the pneumoviruses glycoprotein G family.</text>
</comment>
<evidence type="ECO:0000256" key="5">
    <source>
        <dbReference type="ARBA" id="ARBA00021662"/>
    </source>
</evidence>
<organism evidence="24">
    <name type="scientific">Human respiratory syncytial virus</name>
    <dbReference type="NCBI Taxonomy" id="11250"/>
    <lineage>
        <taxon>Viruses</taxon>
        <taxon>Riboviria</taxon>
        <taxon>Orthornavirae</taxon>
        <taxon>Negarnaviricota</taxon>
        <taxon>Haploviricotina</taxon>
        <taxon>Monjiviricetes</taxon>
        <taxon>Mononegavirales</taxon>
        <taxon>Pneumoviridae</taxon>
        <taxon>Orthopneumovirus</taxon>
        <taxon>Orthopneumovirus hominis</taxon>
    </lineage>
</organism>
<evidence type="ECO:0000313" key="24">
    <source>
        <dbReference type="EMBL" id="AEM59836.1"/>
    </source>
</evidence>
<keyword evidence="8 22" id="KW-0945">Host-virus interaction</keyword>
<dbReference type="GO" id="GO:0046718">
    <property type="term" value="P:symbiont entry into host cell"/>
    <property type="evidence" value="ECO:0007669"/>
    <property type="project" value="UniProtKB-KW"/>
</dbReference>
<evidence type="ECO:0000256" key="17">
    <source>
        <dbReference type="ARBA" id="ARBA00023280"/>
    </source>
</evidence>
<keyword evidence="17 22" id="KW-0899">Viral immunoevasion</keyword>
<keyword evidence="10 22" id="KW-1161">Viral attachment to host cell</keyword>
<evidence type="ECO:0000256" key="6">
    <source>
        <dbReference type="ARBA" id="ARBA00022511"/>
    </source>
</evidence>
<accession>G3K4S3</accession>
<keyword evidence="18 22" id="KW-1160">Virus entry into host cell</keyword>
<name>G3K4S3_HRSV</name>
<comment type="subcellular location">
    <subcellularLocation>
        <location evidence="2">Host cell membrane</location>
        <topology evidence="2">Single-pass type II membrane protein</topology>
    </subcellularLocation>
    <subcellularLocation>
        <location evidence="3 22">Secreted</location>
    </subcellularLocation>
    <subcellularLocation>
        <location evidence="1">Virion membrane</location>
        <topology evidence="1">Single-pass type II membrane protein</topology>
    </subcellularLocation>
</comment>
<evidence type="ECO:0000256" key="8">
    <source>
        <dbReference type="ARBA" id="ARBA00022581"/>
    </source>
</evidence>
<evidence type="ECO:0000256" key="18">
    <source>
        <dbReference type="ARBA" id="ARBA00023296"/>
    </source>
</evidence>
<evidence type="ECO:0000256" key="11">
    <source>
        <dbReference type="ARBA" id="ARBA00022844"/>
    </source>
</evidence>
<keyword evidence="7 22" id="KW-0964">Secreted</keyword>
<evidence type="ECO:0000256" key="13">
    <source>
        <dbReference type="ARBA" id="ARBA00022989"/>
    </source>
</evidence>
<dbReference type="GO" id="GO:0020002">
    <property type="term" value="C:host cell plasma membrane"/>
    <property type="evidence" value="ECO:0007669"/>
    <property type="project" value="UniProtKB-SubCell"/>
</dbReference>
<evidence type="ECO:0000256" key="7">
    <source>
        <dbReference type="ARBA" id="ARBA00022525"/>
    </source>
</evidence>
<keyword evidence="6" id="KW-1032">Host cell membrane</keyword>
<keyword evidence="15" id="KW-1015">Disulfide bond</keyword>
<evidence type="ECO:0000256" key="22">
    <source>
        <dbReference type="RuleBase" id="RU363027"/>
    </source>
</evidence>
<evidence type="ECO:0000256" key="10">
    <source>
        <dbReference type="ARBA" id="ARBA00022804"/>
    </source>
</evidence>
<evidence type="ECO:0000256" key="14">
    <source>
        <dbReference type="ARBA" id="ARBA00023136"/>
    </source>
</evidence>
<comment type="subunit">
    <text evidence="21">Homooligomer. Interacts (via N-terminus) with protein M. Part of a complex composed of F1, F2 and G glycoproteins. Interacts with protein SH. Interacts with host heparate sulfate; this interaction probably participates in the viral attachment to the host cell. Interacts with host CX3CR1; this interaction plays an important role in viral entry. Interacts with the host lectins CD209/DC-SIGN and CD209L/L-SIGN on dendritic cells; these interactions stimulate the phosphorylation of MAPK3/ERK1 and MAPK1/ERK2, which inhibits dendritic cell activation and could participate in the limited immunity against RSV reinfection.</text>
</comment>
<keyword evidence="12" id="KW-1043">Host membrane</keyword>
<evidence type="ECO:0000256" key="20">
    <source>
        <dbReference type="ARBA" id="ARBA00045557"/>
    </source>
</evidence>
<feature type="compositionally biased region" description="Low complexity" evidence="23">
    <location>
        <begin position="16"/>
        <end position="27"/>
    </location>
</feature>
<evidence type="ECO:0000256" key="12">
    <source>
        <dbReference type="ARBA" id="ARBA00022870"/>
    </source>
</evidence>
<keyword evidence="14" id="KW-0472">Membrane</keyword>
<evidence type="ECO:0000256" key="9">
    <source>
        <dbReference type="ARBA" id="ARBA00022692"/>
    </source>
</evidence>
<evidence type="ECO:0000256" key="3">
    <source>
        <dbReference type="ARBA" id="ARBA00004613"/>
    </source>
</evidence>